<evidence type="ECO:0000313" key="2">
    <source>
        <dbReference type="EMBL" id="TRO67187.1"/>
    </source>
</evidence>
<dbReference type="Proteomes" id="UP000315131">
    <property type="component" value="Unassembled WGS sequence"/>
</dbReference>
<gene>
    <name evidence="2" type="ORF">FGM01_04700</name>
</gene>
<dbReference type="RefSeq" id="WP_143409967.1">
    <property type="nucleotide sequence ID" value="NZ_VHSF01000001.1"/>
</dbReference>
<sequence length="132" mass="15148">MKTYIDKLAYIYIQDKKIIMSLSKGKTTWYIPGGKRENSESDLEALSREVNEELSVQIIPNSIKKYGVFEAQAHEHPEGTIVRMTCYTAEFTGDLTAASEIEKLEFFPYSRRSESSFVDHLIFDDLKNKGLL</sequence>
<dbReference type="InterPro" id="IPR000086">
    <property type="entry name" value="NUDIX_hydrolase_dom"/>
</dbReference>
<reference evidence="2 3" key="1">
    <citation type="submission" date="2019-06" db="EMBL/GenBank/DDBJ databases">
        <title>Gramella sabulilitoris sp. nov., isolated from a marine sand.</title>
        <authorList>
            <person name="Yoon J.-H."/>
        </authorList>
    </citation>
    <scope>NUCLEOTIDE SEQUENCE [LARGE SCALE GENOMIC DNA]</scope>
    <source>
        <strain evidence="2 3">HSMS-1</strain>
    </source>
</reference>
<organism evidence="2 3">
    <name type="scientific">Christiangramia sabulilitoris</name>
    <dbReference type="NCBI Taxonomy" id="2583991"/>
    <lineage>
        <taxon>Bacteria</taxon>
        <taxon>Pseudomonadati</taxon>
        <taxon>Bacteroidota</taxon>
        <taxon>Flavobacteriia</taxon>
        <taxon>Flavobacteriales</taxon>
        <taxon>Flavobacteriaceae</taxon>
        <taxon>Christiangramia</taxon>
    </lineage>
</organism>
<comment type="caution">
    <text evidence="2">The sequence shown here is derived from an EMBL/GenBank/DDBJ whole genome shotgun (WGS) entry which is preliminary data.</text>
</comment>
<keyword evidence="3" id="KW-1185">Reference proteome</keyword>
<evidence type="ECO:0000313" key="3">
    <source>
        <dbReference type="Proteomes" id="UP000315131"/>
    </source>
</evidence>
<dbReference type="AlphaFoldDB" id="A0A550I890"/>
<protein>
    <submittedName>
        <fullName evidence="2">NUDIX domain-containing protein</fullName>
    </submittedName>
</protein>
<dbReference type="SUPFAM" id="SSF55811">
    <property type="entry name" value="Nudix"/>
    <property type="match status" value="1"/>
</dbReference>
<dbReference type="PROSITE" id="PS51462">
    <property type="entry name" value="NUDIX"/>
    <property type="match status" value="1"/>
</dbReference>
<dbReference type="EMBL" id="VHSF01000001">
    <property type="protein sequence ID" value="TRO67187.1"/>
    <property type="molecule type" value="Genomic_DNA"/>
</dbReference>
<feature type="domain" description="Nudix hydrolase" evidence="1">
    <location>
        <begin position="2"/>
        <end position="131"/>
    </location>
</feature>
<name>A0A550I890_9FLAO</name>
<proteinExistence type="predicted"/>
<evidence type="ECO:0000259" key="1">
    <source>
        <dbReference type="PROSITE" id="PS51462"/>
    </source>
</evidence>
<dbReference type="Pfam" id="PF00293">
    <property type="entry name" value="NUDIX"/>
    <property type="match status" value="1"/>
</dbReference>
<dbReference type="InterPro" id="IPR015797">
    <property type="entry name" value="NUDIX_hydrolase-like_dom_sf"/>
</dbReference>
<accession>A0A550I890</accession>
<dbReference type="Gene3D" id="3.90.79.10">
    <property type="entry name" value="Nucleoside Triphosphate Pyrophosphohydrolase"/>
    <property type="match status" value="1"/>
</dbReference>
<dbReference type="OrthoDB" id="3532303at2"/>
<dbReference type="CDD" id="cd04690">
    <property type="entry name" value="NUDIX_Hydrolase"/>
    <property type="match status" value="1"/>
</dbReference>